<dbReference type="GO" id="GO:0005524">
    <property type="term" value="F:ATP binding"/>
    <property type="evidence" value="ECO:0007669"/>
    <property type="project" value="UniProtKB-KW"/>
</dbReference>
<dbReference type="OrthoDB" id="7875923at2"/>
<dbReference type="GO" id="GO:0016887">
    <property type="term" value="F:ATP hydrolysis activity"/>
    <property type="evidence" value="ECO:0007669"/>
    <property type="project" value="InterPro"/>
</dbReference>
<comment type="caution">
    <text evidence="4">The sequence shown here is derived from an EMBL/GenBank/DDBJ whole genome shotgun (WGS) entry which is preliminary data.</text>
</comment>
<gene>
    <name evidence="4" type="ORF">EV643_10417</name>
</gene>
<dbReference type="SUPFAM" id="SSF52540">
    <property type="entry name" value="P-loop containing nucleoside triphosphate hydrolases"/>
    <property type="match status" value="1"/>
</dbReference>
<dbReference type="InterPro" id="IPR003593">
    <property type="entry name" value="AAA+_ATPase"/>
</dbReference>
<keyword evidence="5" id="KW-1185">Reference proteome</keyword>
<evidence type="ECO:0000259" key="3">
    <source>
        <dbReference type="PROSITE" id="PS50893"/>
    </source>
</evidence>
<dbReference type="InterPro" id="IPR027417">
    <property type="entry name" value="P-loop_NTPase"/>
</dbReference>
<dbReference type="EMBL" id="SNWQ01000004">
    <property type="protein sequence ID" value="TDO50525.1"/>
    <property type="molecule type" value="Genomic_DNA"/>
</dbReference>
<dbReference type="AlphaFoldDB" id="A0A4R6KMG5"/>
<keyword evidence="4" id="KW-0762">Sugar transport</keyword>
<reference evidence="4 5" key="1">
    <citation type="submission" date="2019-03" db="EMBL/GenBank/DDBJ databases">
        <title>Genomic Encyclopedia of Type Strains, Phase III (KMG-III): the genomes of soil and plant-associated and newly described type strains.</title>
        <authorList>
            <person name="Whitman W."/>
        </authorList>
    </citation>
    <scope>NUCLEOTIDE SEQUENCE [LARGE SCALE GENOMIC DNA]</scope>
    <source>
        <strain evidence="4 5">VKM Ac-2527</strain>
    </source>
</reference>
<dbReference type="Pfam" id="PF00005">
    <property type="entry name" value="ABC_tran"/>
    <property type="match status" value="1"/>
</dbReference>
<protein>
    <submittedName>
        <fullName evidence="4">Simple sugar transport system ATP-binding protein</fullName>
    </submittedName>
</protein>
<evidence type="ECO:0000313" key="4">
    <source>
        <dbReference type="EMBL" id="TDO50525.1"/>
    </source>
</evidence>
<dbReference type="Proteomes" id="UP000295388">
    <property type="component" value="Unassembled WGS sequence"/>
</dbReference>
<dbReference type="Gene3D" id="3.40.50.300">
    <property type="entry name" value="P-loop containing nucleotide triphosphate hydrolases"/>
    <property type="match status" value="1"/>
</dbReference>
<dbReference type="PROSITE" id="PS50893">
    <property type="entry name" value="ABC_TRANSPORTER_2"/>
    <property type="match status" value="1"/>
</dbReference>
<feature type="domain" description="ABC transporter" evidence="3">
    <location>
        <begin position="11"/>
        <end position="254"/>
    </location>
</feature>
<evidence type="ECO:0000256" key="1">
    <source>
        <dbReference type="ARBA" id="ARBA00022741"/>
    </source>
</evidence>
<accession>A0A4R6KMG5</accession>
<dbReference type="InterPro" id="IPR050107">
    <property type="entry name" value="ABC_carbohydrate_import_ATPase"/>
</dbReference>
<organism evidence="4 5">
    <name type="scientific">Kribbella caucasensis</name>
    <dbReference type="NCBI Taxonomy" id="2512215"/>
    <lineage>
        <taxon>Bacteria</taxon>
        <taxon>Bacillati</taxon>
        <taxon>Actinomycetota</taxon>
        <taxon>Actinomycetes</taxon>
        <taxon>Propionibacteriales</taxon>
        <taxon>Kribbellaceae</taxon>
        <taxon>Kribbella</taxon>
    </lineage>
</organism>
<keyword evidence="1" id="KW-0547">Nucleotide-binding</keyword>
<proteinExistence type="predicted"/>
<evidence type="ECO:0000313" key="5">
    <source>
        <dbReference type="Proteomes" id="UP000295388"/>
    </source>
</evidence>
<dbReference type="SMART" id="SM00382">
    <property type="entry name" value="AAA"/>
    <property type="match status" value="1"/>
</dbReference>
<dbReference type="InterPro" id="IPR003439">
    <property type="entry name" value="ABC_transporter-like_ATP-bd"/>
</dbReference>
<dbReference type="PANTHER" id="PTHR43790">
    <property type="entry name" value="CARBOHYDRATE TRANSPORT ATP-BINDING PROTEIN MG119-RELATED"/>
    <property type="match status" value="1"/>
</dbReference>
<keyword evidence="4" id="KW-0813">Transport</keyword>
<keyword evidence="2 4" id="KW-0067">ATP-binding</keyword>
<dbReference type="PANTHER" id="PTHR43790:SF8">
    <property type="entry name" value="SUGAR ABC TRANSPORTER ATP-BINDING PROTEIN"/>
    <property type="match status" value="1"/>
</dbReference>
<dbReference type="CDD" id="cd03216">
    <property type="entry name" value="ABC_Carb_Monos_I"/>
    <property type="match status" value="1"/>
</dbReference>
<evidence type="ECO:0000256" key="2">
    <source>
        <dbReference type="ARBA" id="ARBA00022840"/>
    </source>
</evidence>
<sequence>MTASSPRVPLLEARGITKHFGGVEALRGADFTVFENEVVALIGDNGAGKSTLVKILSGAQPPTSGQILVEGVETKLRSATDARAAGIETVFQDLALAPQLDAVANLYLGRELQTRNRIFRAFGWLDHKAMRTNAEAVLTDLGVKIKDIRKPISALSGGQRQGVAVARAVNWSSKVVFMDEPTAALGVVQTRQVLDTIRRVRDSGKSVVLVSHNMDDILAVADRIEVLRLGQRVRVFTSAEATLNGLVAAMTGAPVTEGVK</sequence>
<name>A0A4R6KMG5_9ACTN</name>